<organism evidence="1 2">
    <name type="scientific">Caerostris extrusa</name>
    <name type="common">Bark spider</name>
    <name type="synonym">Caerostris bankana</name>
    <dbReference type="NCBI Taxonomy" id="172846"/>
    <lineage>
        <taxon>Eukaryota</taxon>
        <taxon>Metazoa</taxon>
        <taxon>Ecdysozoa</taxon>
        <taxon>Arthropoda</taxon>
        <taxon>Chelicerata</taxon>
        <taxon>Arachnida</taxon>
        <taxon>Araneae</taxon>
        <taxon>Araneomorphae</taxon>
        <taxon>Entelegynae</taxon>
        <taxon>Araneoidea</taxon>
        <taxon>Araneidae</taxon>
        <taxon>Caerostris</taxon>
    </lineage>
</organism>
<sequence length="89" mass="10137">MQNKFFSCKVRIPPPTPMSMQAICLCAANSRVGKACCVRNETAAGRERQWTKNQAQDVKDWGKAQGREQTRRRKCASLNVLILQLPIFR</sequence>
<accession>A0AAV4SET4</accession>
<gene>
    <name evidence="1" type="ORF">CEXT_303861</name>
</gene>
<evidence type="ECO:0000313" key="1">
    <source>
        <dbReference type="EMBL" id="GIY32670.1"/>
    </source>
</evidence>
<proteinExistence type="predicted"/>
<evidence type="ECO:0000313" key="2">
    <source>
        <dbReference type="Proteomes" id="UP001054945"/>
    </source>
</evidence>
<protein>
    <submittedName>
        <fullName evidence="1">Uncharacterized protein</fullName>
    </submittedName>
</protein>
<keyword evidence="2" id="KW-1185">Reference proteome</keyword>
<dbReference type="EMBL" id="BPLR01009531">
    <property type="protein sequence ID" value="GIY32670.1"/>
    <property type="molecule type" value="Genomic_DNA"/>
</dbReference>
<dbReference type="AlphaFoldDB" id="A0AAV4SET4"/>
<reference evidence="1 2" key="1">
    <citation type="submission" date="2021-06" db="EMBL/GenBank/DDBJ databases">
        <title>Caerostris extrusa draft genome.</title>
        <authorList>
            <person name="Kono N."/>
            <person name="Arakawa K."/>
        </authorList>
    </citation>
    <scope>NUCLEOTIDE SEQUENCE [LARGE SCALE GENOMIC DNA]</scope>
</reference>
<dbReference type="Proteomes" id="UP001054945">
    <property type="component" value="Unassembled WGS sequence"/>
</dbReference>
<comment type="caution">
    <text evidence="1">The sequence shown here is derived from an EMBL/GenBank/DDBJ whole genome shotgun (WGS) entry which is preliminary data.</text>
</comment>
<name>A0AAV4SET4_CAEEX</name>